<dbReference type="GeneID" id="95460649"/>
<dbReference type="InterPro" id="IPR050411">
    <property type="entry name" value="AlphaKG_dependent_hydroxylases"/>
</dbReference>
<proteinExistence type="predicted"/>
<dbReference type="InterPro" id="IPR042098">
    <property type="entry name" value="TauD-like_sf"/>
</dbReference>
<dbReference type="Pfam" id="PF02668">
    <property type="entry name" value="TauD"/>
    <property type="match status" value="1"/>
</dbReference>
<evidence type="ECO:0000313" key="5">
    <source>
        <dbReference type="Proteomes" id="UP000509303"/>
    </source>
</evidence>
<dbReference type="PANTHER" id="PTHR10696:SF53">
    <property type="entry name" value="TYROSINE ISONITRILE DESATURASE"/>
    <property type="match status" value="1"/>
</dbReference>
<evidence type="ECO:0000256" key="1">
    <source>
        <dbReference type="ARBA" id="ARBA00001954"/>
    </source>
</evidence>
<reference evidence="4 5" key="1">
    <citation type="submission" date="2020-06" db="EMBL/GenBank/DDBJ databases">
        <title>Genome mining for natural products.</title>
        <authorList>
            <person name="Zhang B."/>
            <person name="Shi J."/>
            <person name="Ge H."/>
        </authorList>
    </citation>
    <scope>NUCLEOTIDE SEQUENCE [LARGE SCALE GENOMIC DNA]</scope>
    <source>
        <strain evidence="4 5">NA00687</strain>
    </source>
</reference>
<dbReference type="Gene3D" id="3.60.130.10">
    <property type="entry name" value="Clavaminate synthase-like"/>
    <property type="match status" value="1"/>
</dbReference>
<accession>A0A7G8KA43</accession>
<protein>
    <submittedName>
        <fullName evidence="4">TauD/TfdA family dioxygenase</fullName>
    </submittedName>
</protein>
<evidence type="ECO:0000256" key="3">
    <source>
        <dbReference type="ARBA" id="ARBA00023004"/>
    </source>
</evidence>
<keyword evidence="3" id="KW-0408">Iron</keyword>
<comment type="cofactor">
    <cofactor evidence="1">
        <name>Fe(2+)</name>
        <dbReference type="ChEBI" id="CHEBI:29033"/>
    </cofactor>
</comment>
<dbReference type="RefSeq" id="WP_176166438.1">
    <property type="nucleotide sequence ID" value="NZ_CP060404.1"/>
</dbReference>
<dbReference type="AlphaFoldDB" id="A0A7H8NJP0"/>
<dbReference type="SUPFAM" id="SSF51197">
    <property type="entry name" value="Clavaminate synthase-like"/>
    <property type="match status" value="1"/>
</dbReference>
<dbReference type="Proteomes" id="UP000509303">
    <property type="component" value="Chromosome"/>
</dbReference>
<keyword evidence="5" id="KW-1185">Reference proteome</keyword>
<dbReference type="EMBL" id="CP054929">
    <property type="protein sequence ID" value="QKW54797.1"/>
    <property type="molecule type" value="Genomic_DNA"/>
</dbReference>
<name>A0A7H8NJP0_9ACTN</name>
<keyword evidence="4" id="KW-0223">Dioxygenase</keyword>
<dbReference type="PANTHER" id="PTHR10696">
    <property type="entry name" value="GAMMA-BUTYROBETAINE HYDROXYLASE-RELATED"/>
    <property type="match status" value="1"/>
</dbReference>
<keyword evidence="2" id="KW-0560">Oxidoreductase</keyword>
<evidence type="ECO:0000256" key="2">
    <source>
        <dbReference type="ARBA" id="ARBA00023002"/>
    </source>
</evidence>
<dbReference type="InterPro" id="IPR003819">
    <property type="entry name" value="TauD/TfdA-like"/>
</dbReference>
<gene>
    <name evidence="4" type="ORF">HUT08_26745</name>
</gene>
<accession>A0A7H8NJP0</accession>
<sequence length="261" mass="29535">MDEATELQPFGIVLNKHESGADLRSLPVAELDELTRKHRVVVLRGLEMLPKEELVEYCREWGKILEWDFGPVLDLEIRDEPQNYLFAKGDVPFHWDGAFASAVPRFFLFQCITAPPAGGGGETVFSDTARVLREASPEDIALWEKMEITYRTDKVEHYGGLVTTPLLGEHPASGERTIRYAEPLDPEQYLNPLFLDVKGVPADQGKAALEDLSTRLHDPAVCYAHEWRDNDIVIVDNHALLHGRNAFRGDSTRHLQRIQIL</sequence>
<dbReference type="GO" id="GO:0051213">
    <property type="term" value="F:dioxygenase activity"/>
    <property type="evidence" value="ECO:0007669"/>
    <property type="project" value="UniProtKB-KW"/>
</dbReference>
<organism evidence="4 5">
    <name type="scientific">Streptomyces buecherae</name>
    <dbReference type="NCBI Taxonomy" id="2763006"/>
    <lineage>
        <taxon>Bacteria</taxon>
        <taxon>Bacillati</taxon>
        <taxon>Actinomycetota</taxon>
        <taxon>Actinomycetes</taxon>
        <taxon>Kitasatosporales</taxon>
        <taxon>Streptomycetaceae</taxon>
        <taxon>Streptomyces</taxon>
    </lineage>
</organism>
<evidence type="ECO:0000313" key="4">
    <source>
        <dbReference type="EMBL" id="QKW54797.1"/>
    </source>
</evidence>